<comment type="caution">
    <text evidence="5">The sequence shown here is derived from an EMBL/GenBank/DDBJ whole genome shotgun (WGS) entry which is preliminary data.</text>
</comment>
<dbReference type="PROSITE" id="PS51192">
    <property type="entry name" value="HELICASE_ATP_BIND_1"/>
    <property type="match status" value="1"/>
</dbReference>
<dbReference type="SMART" id="SM00490">
    <property type="entry name" value="HELICc"/>
    <property type="match status" value="1"/>
</dbReference>
<dbReference type="Pfam" id="PF00176">
    <property type="entry name" value="SNF2-rel_dom"/>
    <property type="match status" value="1"/>
</dbReference>
<keyword evidence="1" id="KW-0378">Hydrolase</keyword>
<dbReference type="InterPro" id="IPR014001">
    <property type="entry name" value="Helicase_ATP-bd"/>
</dbReference>
<evidence type="ECO:0000313" key="5">
    <source>
        <dbReference type="EMBL" id="KPI82811.1"/>
    </source>
</evidence>
<dbReference type="CDD" id="cd18793">
    <property type="entry name" value="SF2_C_SNF"/>
    <property type="match status" value="1"/>
</dbReference>
<dbReference type="GO" id="GO:0005524">
    <property type="term" value="F:ATP binding"/>
    <property type="evidence" value="ECO:0007669"/>
    <property type="project" value="InterPro"/>
</dbReference>
<evidence type="ECO:0000256" key="2">
    <source>
        <dbReference type="SAM" id="MobiDB-lite"/>
    </source>
</evidence>
<dbReference type="InterPro" id="IPR027417">
    <property type="entry name" value="P-loop_NTPase"/>
</dbReference>
<accession>A0A0N1IGB2</accession>
<dbReference type="GO" id="GO:0016787">
    <property type="term" value="F:hydrolase activity"/>
    <property type="evidence" value="ECO:0007669"/>
    <property type="project" value="UniProtKB-KW"/>
</dbReference>
<gene>
    <name evidence="5" type="ORF">ABL78_8175</name>
</gene>
<evidence type="ECO:0000256" key="1">
    <source>
        <dbReference type="ARBA" id="ARBA00022801"/>
    </source>
</evidence>
<dbReference type="Pfam" id="PF00271">
    <property type="entry name" value="Helicase_C"/>
    <property type="match status" value="1"/>
</dbReference>
<dbReference type="Proteomes" id="UP000038009">
    <property type="component" value="Unassembled WGS sequence"/>
</dbReference>
<protein>
    <submittedName>
        <fullName evidence="5">Helicase-like protein</fullName>
    </submittedName>
</protein>
<dbReference type="InterPro" id="IPR001650">
    <property type="entry name" value="Helicase_C-like"/>
</dbReference>
<dbReference type="OrthoDB" id="265531at2759"/>
<dbReference type="Gene3D" id="3.40.50.10810">
    <property type="entry name" value="Tandem AAA-ATPase domain"/>
    <property type="match status" value="1"/>
</dbReference>
<feature type="domain" description="Helicase C-terminal" evidence="4">
    <location>
        <begin position="687"/>
        <end position="846"/>
    </location>
</feature>
<evidence type="ECO:0000259" key="3">
    <source>
        <dbReference type="PROSITE" id="PS51192"/>
    </source>
</evidence>
<feature type="domain" description="Helicase ATP-binding" evidence="3">
    <location>
        <begin position="97"/>
        <end position="288"/>
    </location>
</feature>
<dbReference type="Gene3D" id="3.40.50.300">
    <property type="entry name" value="P-loop containing nucleotide triphosphate hydrolases"/>
    <property type="match status" value="2"/>
</dbReference>
<dbReference type="PANTHER" id="PTHR10799">
    <property type="entry name" value="SNF2/RAD54 HELICASE FAMILY"/>
    <property type="match status" value="1"/>
</dbReference>
<dbReference type="InterPro" id="IPR049730">
    <property type="entry name" value="SNF2/RAD54-like_C"/>
</dbReference>
<feature type="compositionally biased region" description="Polar residues" evidence="2">
    <location>
        <begin position="64"/>
        <end position="73"/>
    </location>
</feature>
<dbReference type="SUPFAM" id="SSF52540">
    <property type="entry name" value="P-loop containing nucleoside triphosphate hydrolases"/>
    <property type="match status" value="3"/>
</dbReference>
<dbReference type="OMA" id="HLRKCCI"/>
<organism evidence="5 6">
    <name type="scientific">Leptomonas seymouri</name>
    <dbReference type="NCBI Taxonomy" id="5684"/>
    <lineage>
        <taxon>Eukaryota</taxon>
        <taxon>Discoba</taxon>
        <taxon>Euglenozoa</taxon>
        <taxon>Kinetoplastea</taxon>
        <taxon>Metakinetoplastina</taxon>
        <taxon>Trypanosomatida</taxon>
        <taxon>Trypanosomatidae</taxon>
        <taxon>Leishmaniinae</taxon>
        <taxon>Leptomonas</taxon>
    </lineage>
</organism>
<feature type="region of interest" description="Disordered" evidence="2">
    <location>
        <begin position="60"/>
        <end position="79"/>
    </location>
</feature>
<keyword evidence="5" id="KW-0347">Helicase</keyword>
<dbReference type="EMBL" id="LJSK01000527">
    <property type="protein sequence ID" value="KPI82811.1"/>
    <property type="molecule type" value="Genomic_DNA"/>
</dbReference>
<dbReference type="AlphaFoldDB" id="A0A0N1IGB2"/>
<reference evidence="5 6" key="1">
    <citation type="journal article" date="2015" name="PLoS Pathog.">
        <title>Leptomonas seymouri: Adaptations to the Dixenous Life Cycle Analyzed by Genome Sequencing, Transcriptome Profiling and Co-infection with Leishmania donovani.</title>
        <authorList>
            <person name="Kraeva N."/>
            <person name="Butenko A."/>
            <person name="Hlavacova J."/>
            <person name="Kostygov A."/>
            <person name="Myskova J."/>
            <person name="Grybchuk D."/>
            <person name="Lestinova T."/>
            <person name="Votypka J."/>
            <person name="Volf P."/>
            <person name="Opperdoes F."/>
            <person name="Flegontov P."/>
            <person name="Lukes J."/>
            <person name="Yurchenko V."/>
        </authorList>
    </citation>
    <scope>NUCLEOTIDE SEQUENCE [LARGE SCALE GENOMIC DNA]</scope>
    <source>
        <strain evidence="5 6">ATCC 30220</strain>
    </source>
</reference>
<feature type="region of interest" description="Disordered" evidence="2">
    <location>
        <begin position="601"/>
        <end position="632"/>
    </location>
</feature>
<keyword evidence="5" id="KW-0547">Nucleotide-binding</keyword>
<dbReference type="SMART" id="SM00487">
    <property type="entry name" value="DEXDc"/>
    <property type="match status" value="1"/>
</dbReference>
<dbReference type="GO" id="GO:0004386">
    <property type="term" value="F:helicase activity"/>
    <property type="evidence" value="ECO:0007669"/>
    <property type="project" value="UniProtKB-KW"/>
</dbReference>
<evidence type="ECO:0000259" key="4">
    <source>
        <dbReference type="PROSITE" id="PS51194"/>
    </source>
</evidence>
<proteinExistence type="predicted"/>
<sequence length="905" mass="99964">MADACGDVPHLLQVATAMANDARGLHQQLHKIIEAQRRDAVLHQLQSCRELFPVEHTFPAHISGTPSQKTGTEGNAGGSGHSLHLLPHQREGVRWLLALHALGLHGIIADDMGLGKTIQVIAFLAALAKRGLLGTFLVVAPLSTLDNWKRELQRWLPWMHVTLFRGSHDERARLRSKLRRRHRCAFQYRDRLRAQWDAGTPATVIAQEVGGVVLASYESVMADSSSLARLLHWDAIIVDEAHRLKNVECKLLRTLHKAESAMRVILTGTPLQNNLEELWTLLEFVSPQLFRHRDVSQRRARETISTLSEVRREAQTRSCAAANETGSPALTPPGQTGADGGFFVRACLPEEDVGPAGAVDSSSSDCTSQQLLLHLRTALQPFMLRRTKASAGICLPPKYDILLPTPLTSPQQVFYNRVQERERYATSRLTHLRKCCIHPFLFSEFYEETHERLLRVGAATYEPKAATRLEALISTSGKLRMLDAMLPRLRQRGHRVLLFSQMTKALDLVEAYLSLKNQVTEAEIADACLRTGENAEGALPADEACGSTLWSRLLPYTRLDGTCTAEERSKAVRLFQAPFDAFQEAHADLTIASTAYAAAGEDAPTADVERRPEISEQLASKRKRRRTGDSSSLLRAVEEDDVVFQDQSSAASFTAPSSGRCAPLSPFLCERPLNNASPKSTFKPQGPVKQCYVNLMRRPSVPSAATGCCSWDGQASCPPFNTLEGGAVAATPETRTKKGMPPSSLVSTASSTTLFLFLISTRAGGSGLNLTAADTVILLDGDFNPHNDMQAVDRCHRIGQTRPVVVYRLVSPHTVEDERHLHIVTQKMNLNSLILSDCHEQRRKEGIQPISARELLFTSEEGAKPLKTEHRNDGSDATTLPGITPYELDLLLDRSWLQRKFAAVK</sequence>
<evidence type="ECO:0000313" key="6">
    <source>
        <dbReference type="Proteomes" id="UP000038009"/>
    </source>
</evidence>
<dbReference type="VEuPathDB" id="TriTrypDB:Lsey_0527_0010"/>
<dbReference type="PROSITE" id="PS51194">
    <property type="entry name" value="HELICASE_CTER"/>
    <property type="match status" value="1"/>
</dbReference>
<dbReference type="InterPro" id="IPR038718">
    <property type="entry name" value="SNF2-like_sf"/>
</dbReference>
<keyword evidence="6" id="KW-1185">Reference proteome</keyword>
<dbReference type="InterPro" id="IPR000330">
    <property type="entry name" value="SNF2_N"/>
</dbReference>
<dbReference type="CDD" id="cd17919">
    <property type="entry name" value="DEXHc_Snf"/>
    <property type="match status" value="1"/>
</dbReference>
<keyword evidence="5" id="KW-0067">ATP-binding</keyword>
<name>A0A0N1IGB2_LEPSE</name>